<evidence type="ECO:0000313" key="2">
    <source>
        <dbReference type="Proteomes" id="UP000215335"/>
    </source>
</evidence>
<dbReference type="EMBL" id="NNAY01003217">
    <property type="protein sequence ID" value="OXU19780.1"/>
    <property type="molecule type" value="Genomic_DNA"/>
</dbReference>
<keyword evidence="2" id="KW-1185">Reference proteome</keyword>
<evidence type="ECO:0000313" key="1">
    <source>
        <dbReference type="EMBL" id="OXU19780.1"/>
    </source>
</evidence>
<comment type="caution">
    <text evidence="1">The sequence shown here is derived from an EMBL/GenBank/DDBJ whole genome shotgun (WGS) entry which is preliminary data.</text>
</comment>
<dbReference type="Proteomes" id="UP000215335">
    <property type="component" value="Unassembled WGS sequence"/>
</dbReference>
<accession>A0A232EN57</accession>
<name>A0A232EN57_9HYME</name>
<sequence length="898" mass="102132">MIAIVAQVKDEDFFNLSIEAIVGILKQNMNDVSLFLPLYRTEKENYLKAQNAILNNASIDLNMSWTEDNTLSEIPIELVSTLPSDANDASVNDEDEIDFGDISTSKEVKISTHNISDEFQFVENSLYFSLKDTIEGRIILGAYKHSKTLLQKRLKIIVIQKLIVENSVSYKITKARFLEIRNQIVELFPTTTPADWYQEHHANVHGQNVSASGCLVNYYKIYRQNLALAGIIKGKVTSDASNIGIGGEVVSAESEFKALIYVNRSDYTVRTVLDTWSETFEKRQEILVVRKNKKITIRYESYINTFVCLQSTFGLELLQSDCYSIIKGLSETNAIPRSVADNFKNLFKTRWVSLAPLICLHGDASQINCIKEFKKTHKDYIGEIPKTILALFYAAYFLTKTYSISSKDKGTFILNTLGLPAAPYVVFCGQLNNITNAFVVIDNIHYEVRDPLRAVEHCLQAAVALHSWSTTTANVWLYILEHVYSIRPNISYSFLPAKATKTISTFIKKIDPSFSTAEIPRLALIIINNVKKLSVESNVICNVMQGKFWKKNVINDAINTYILPLFVYYDDIEVELNFLRDTGITITVDNVLTVFKFQTVLIVGDNLGLNAIYGMVESFKANCYCRICTADSFECSQLCTENKKLLRTQENYCSDVMRGKTNETGLKEQCVFNQLSNYHFVVNKSVDFMHDVLEGVCIYVIRAILNELIFESKLFTLEYLNLRIKEFVSYSDDTNQPPPIALNRLKGKLNLKFSAAEMLYLTRYLGVIIGDKIPRDNEHWKISNDLYSKVTVNGSEYKIGSVIVVSVEEPDFRFGEIIEIKKLLSTYGTKDGVDKTESKVQFTVVIYEETYFDNHFMVYVVEKTGENKIVNCDNIPSMPPVVALKKNQNHCIIPRYIL</sequence>
<protein>
    <submittedName>
        <fullName evidence="1">Uncharacterized protein</fullName>
    </submittedName>
</protein>
<proteinExistence type="predicted"/>
<dbReference type="AlphaFoldDB" id="A0A232EN57"/>
<organism evidence="1 2">
    <name type="scientific">Trichomalopsis sarcophagae</name>
    <dbReference type="NCBI Taxonomy" id="543379"/>
    <lineage>
        <taxon>Eukaryota</taxon>
        <taxon>Metazoa</taxon>
        <taxon>Ecdysozoa</taxon>
        <taxon>Arthropoda</taxon>
        <taxon>Hexapoda</taxon>
        <taxon>Insecta</taxon>
        <taxon>Pterygota</taxon>
        <taxon>Neoptera</taxon>
        <taxon>Endopterygota</taxon>
        <taxon>Hymenoptera</taxon>
        <taxon>Apocrita</taxon>
        <taxon>Proctotrupomorpha</taxon>
        <taxon>Chalcidoidea</taxon>
        <taxon>Pteromalidae</taxon>
        <taxon>Pteromalinae</taxon>
        <taxon>Trichomalopsis</taxon>
    </lineage>
</organism>
<reference evidence="1 2" key="1">
    <citation type="journal article" date="2017" name="Curr. Biol.">
        <title>The Evolution of Venom by Co-option of Single-Copy Genes.</title>
        <authorList>
            <person name="Martinson E.O."/>
            <person name="Mrinalini"/>
            <person name="Kelkar Y.D."/>
            <person name="Chang C.H."/>
            <person name="Werren J.H."/>
        </authorList>
    </citation>
    <scope>NUCLEOTIDE SEQUENCE [LARGE SCALE GENOMIC DNA]</scope>
    <source>
        <strain evidence="1 2">Alberta</strain>
        <tissue evidence="1">Whole body</tissue>
    </source>
</reference>
<gene>
    <name evidence="1" type="ORF">TSAR_000618</name>
</gene>